<dbReference type="EMBL" id="VHIF01000001">
    <property type="protein sequence ID" value="TQO39005.1"/>
    <property type="molecule type" value="Genomic_DNA"/>
</dbReference>
<keyword evidence="2" id="KW-1185">Reference proteome</keyword>
<protein>
    <submittedName>
        <fullName evidence="1">Uncharacterized protein</fullName>
    </submittedName>
</protein>
<dbReference type="Proteomes" id="UP000315363">
    <property type="component" value="Unassembled WGS sequence"/>
</dbReference>
<organism evidence="1 2">
    <name type="scientific">Arenibacter algicola</name>
    <dbReference type="NCBI Taxonomy" id="616991"/>
    <lineage>
        <taxon>Bacteria</taxon>
        <taxon>Pseudomonadati</taxon>
        <taxon>Bacteroidota</taxon>
        <taxon>Flavobacteriia</taxon>
        <taxon>Flavobacteriales</taxon>
        <taxon>Flavobacteriaceae</taxon>
        <taxon>Arenibacter</taxon>
    </lineage>
</organism>
<name>A0ABY3AEQ7_9FLAO</name>
<sequence length="99" mass="11469">MAIVKCCSFMERIGKLREFGLLFAANVLNPIVVCRRYYLLLNSLKENLFLRSKPFMGKWPSVTKVAVDIKCLAYLYTINKCFGWLYKETVIVKGDGFLF</sequence>
<gene>
    <name evidence="1" type="ORF">GQ41_3673</name>
</gene>
<reference evidence="1 2" key="1">
    <citation type="submission" date="2019-06" db="EMBL/GenBank/DDBJ databases">
        <title>A large-scale integrated study on North Sea by COGITO (Coastal Microbe Genomic &amp; Taxonomic Observatory).</title>
        <authorList>
            <person name="Teeling H."/>
        </authorList>
    </citation>
    <scope>NUCLEOTIDE SEQUENCE [LARGE SCALE GENOMIC DNA]</scope>
    <source>
        <strain evidence="1 2">MAR_2009_79</strain>
    </source>
</reference>
<proteinExistence type="predicted"/>
<accession>A0ABY3AEQ7</accession>
<comment type="caution">
    <text evidence="1">The sequence shown here is derived from an EMBL/GenBank/DDBJ whole genome shotgun (WGS) entry which is preliminary data.</text>
</comment>
<evidence type="ECO:0000313" key="1">
    <source>
        <dbReference type="EMBL" id="TQO39005.1"/>
    </source>
</evidence>
<evidence type="ECO:0000313" key="2">
    <source>
        <dbReference type="Proteomes" id="UP000315363"/>
    </source>
</evidence>